<protein>
    <recommendedName>
        <fullName evidence="4">Transporter</fullName>
    </recommendedName>
</protein>
<feature type="chain" id="PRO_5046978472" description="Transporter" evidence="1">
    <location>
        <begin position="25"/>
        <end position="236"/>
    </location>
</feature>
<evidence type="ECO:0008006" key="4">
    <source>
        <dbReference type="Google" id="ProtNLM"/>
    </source>
</evidence>
<sequence length="236" mass="24935">MASRCAGAALALGAAICTCMPAYAENGQVDQVERLDAEPGETEIENQLILVRRADPHGELLKTTFEHAVSERMQLGIEFSSQRVQGTGLELTTIGLQATWTLLDPEEAPVGLGIQPSLEIDSTSGALGSETFFIAEVREGPFDIAANAILSTEPGAWDDVGLFWALRADRDLGGRVLLGLEAGGSLIGEGAGSHFAGPVLVVGLGEDGPALELGLFAPLTDRAPGFQLRFETDWEF</sequence>
<evidence type="ECO:0000313" key="2">
    <source>
        <dbReference type="EMBL" id="MCJ1962157.1"/>
    </source>
</evidence>
<comment type="caution">
    <text evidence="2">The sequence shown here is derived from an EMBL/GenBank/DDBJ whole genome shotgun (WGS) entry which is preliminary data.</text>
</comment>
<organism evidence="2 3">
    <name type="scientific">Novosphingobium mangrovi</name>
    <name type="common">ex Hu et al. 2023</name>
    <dbReference type="NCBI Taxonomy" id="2930094"/>
    <lineage>
        <taxon>Bacteria</taxon>
        <taxon>Pseudomonadati</taxon>
        <taxon>Pseudomonadota</taxon>
        <taxon>Alphaproteobacteria</taxon>
        <taxon>Sphingomonadales</taxon>
        <taxon>Sphingomonadaceae</taxon>
        <taxon>Novosphingobium</taxon>
    </lineage>
</organism>
<evidence type="ECO:0000256" key="1">
    <source>
        <dbReference type="SAM" id="SignalP"/>
    </source>
</evidence>
<keyword evidence="3" id="KW-1185">Reference proteome</keyword>
<gene>
    <name evidence="2" type="ORF">MTR65_15795</name>
</gene>
<accession>A0ABT0AG41</accession>
<dbReference type="RefSeq" id="WP_243801876.1">
    <property type="nucleotide sequence ID" value="NZ_JALHAT010000034.1"/>
</dbReference>
<proteinExistence type="predicted"/>
<keyword evidence="1" id="KW-0732">Signal</keyword>
<evidence type="ECO:0000313" key="3">
    <source>
        <dbReference type="Proteomes" id="UP001162802"/>
    </source>
</evidence>
<dbReference type="EMBL" id="JALHAT010000034">
    <property type="protein sequence ID" value="MCJ1962157.1"/>
    <property type="molecule type" value="Genomic_DNA"/>
</dbReference>
<feature type="signal peptide" evidence="1">
    <location>
        <begin position="1"/>
        <end position="24"/>
    </location>
</feature>
<dbReference type="Proteomes" id="UP001162802">
    <property type="component" value="Unassembled WGS sequence"/>
</dbReference>
<name>A0ABT0AG41_9SPHN</name>
<reference evidence="2" key="1">
    <citation type="submission" date="2022-03" db="EMBL/GenBank/DDBJ databases">
        <title>Identification of a novel bacterium isolated from mangrove sediments.</title>
        <authorList>
            <person name="Pan X."/>
        </authorList>
    </citation>
    <scope>NUCLEOTIDE SEQUENCE</scope>
    <source>
        <strain evidence="2">B2637</strain>
    </source>
</reference>